<evidence type="ECO:0000313" key="7">
    <source>
        <dbReference type="Proteomes" id="UP001652700"/>
    </source>
</evidence>
<feature type="region of interest" description="Disordered" evidence="2">
    <location>
        <begin position="802"/>
        <end position="861"/>
    </location>
</feature>
<dbReference type="PANTHER" id="PTHR45945">
    <property type="entry name" value="REGULATOR OF G-PROTEIN SIGNALING LOCO"/>
    <property type="match status" value="1"/>
</dbReference>
<dbReference type="InterPro" id="IPR036305">
    <property type="entry name" value="RGS_sf"/>
</dbReference>
<dbReference type="Pfam" id="PF00615">
    <property type="entry name" value="RGS"/>
    <property type="match status" value="1"/>
</dbReference>
<dbReference type="SMART" id="SM00228">
    <property type="entry name" value="PDZ"/>
    <property type="match status" value="1"/>
</dbReference>
<dbReference type="PROSITE" id="PS50898">
    <property type="entry name" value="RBD"/>
    <property type="match status" value="2"/>
</dbReference>
<feature type="compositionally biased region" description="Pro residues" evidence="2">
    <location>
        <begin position="1282"/>
        <end position="1296"/>
    </location>
</feature>
<feature type="domain" description="RGS" evidence="4">
    <location>
        <begin position="662"/>
        <end position="778"/>
    </location>
</feature>
<dbReference type="SUPFAM" id="SSF50729">
    <property type="entry name" value="PH domain-like"/>
    <property type="match status" value="1"/>
</dbReference>
<dbReference type="SUPFAM" id="SSF54236">
    <property type="entry name" value="Ubiquitin-like"/>
    <property type="match status" value="2"/>
</dbReference>
<dbReference type="InterPro" id="IPR036034">
    <property type="entry name" value="PDZ_sf"/>
</dbReference>
<proteinExistence type="predicted"/>
<dbReference type="Gene3D" id="1.10.167.10">
    <property type="entry name" value="Regulator of G-protein Signalling 4, domain 2"/>
    <property type="match status" value="1"/>
</dbReference>
<dbReference type="CDD" id="cd01817">
    <property type="entry name" value="RBD1_RGS12_like"/>
    <property type="match status" value="1"/>
</dbReference>
<dbReference type="CDD" id="cd17067">
    <property type="entry name" value="RBD2_RGS12_like"/>
    <property type="match status" value="1"/>
</dbReference>
<dbReference type="PROSITE" id="PS50132">
    <property type="entry name" value="RGS"/>
    <property type="match status" value="1"/>
</dbReference>
<accession>A0ABM5KKG2</accession>
<feature type="compositionally biased region" description="Basic and acidic residues" evidence="2">
    <location>
        <begin position="827"/>
        <end position="841"/>
    </location>
</feature>
<keyword evidence="1" id="KW-0343">GTPase activation</keyword>
<feature type="compositionally biased region" description="Basic residues" evidence="2">
    <location>
        <begin position="814"/>
        <end position="826"/>
    </location>
</feature>
<feature type="compositionally biased region" description="Polar residues" evidence="2">
    <location>
        <begin position="1255"/>
        <end position="1276"/>
    </location>
</feature>
<feature type="region of interest" description="Disordered" evidence="2">
    <location>
        <begin position="1250"/>
        <end position="1296"/>
    </location>
</feature>
<dbReference type="Gene3D" id="2.30.29.30">
    <property type="entry name" value="Pleckstrin-homology domain (PH domain)/Phosphotyrosine-binding domain (PTB)"/>
    <property type="match status" value="1"/>
</dbReference>
<protein>
    <recommendedName>
        <fullName evidence="8">Regulator of G-protein signaling loco</fullName>
    </recommendedName>
</protein>
<feature type="domain" description="PDZ" evidence="3">
    <location>
        <begin position="17"/>
        <end position="94"/>
    </location>
</feature>
<dbReference type="Proteomes" id="UP001652700">
    <property type="component" value="Unplaced"/>
</dbReference>
<feature type="domain" description="RBD" evidence="5">
    <location>
        <begin position="893"/>
        <end position="963"/>
    </location>
</feature>
<evidence type="ECO:0000259" key="5">
    <source>
        <dbReference type="PROSITE" id="PS50898"/>
    </source>
</evidence>
<dbReference type="InterPro" id="IPR016137">
    <property type="entry name" value="RGS"/>
</dbReference>
<dbReference type="Gene3D" id="3.10.20.90">
    <property type="entry name" value="Phosphatidylinositol 3-kinase Catalytic Subunit, Chain A, domain 1"/>
    <property type="match status" value="2"/>
</dbReference>
<sequence>MHPNRRRKKRPNYGIKTVEVMRGPNGFGFTISGQQPCILSCIVANSPADQAGLRAGDFLISVNGTSVSKITHDAVVSLIGNCIGPIKMTIAENYFSDSSDEELECSRMVTTRKPKYTHKPRVRKEVNRVELKNVSKQMTANLPDRAGCNYTAPVPERHFNIPMEDEAGPIEYKALVGYLGTIEMPKQLLPNSRLQTVCSCIRKLRQEKRAPTAILMTILPTCLTLKNSANQILAIYPTSRVVYVGSTADKESRYFGLVTTAVSETRFHDNNDNAWNSADKKNINESIEISNSCHVFVIDPKIIDHTAHQSRAENFKITCTRNTVNGYCMEFPGSALYVVSLIQNMYKLQNGDKAGENFGPLVANSPQPSASSNSDSGIGFRDDCGNISDRILVVEFPQHRPFPLQSNVNRPLGIDAANLPLEGLDMPFENSQQNVFSRAEPQCVDNKLLNNLNNIRACETKPESNSIIENIKPKVCVKVSDSSDDNTQRIEEGFRERAIDCPDSPQKLSVKEFATNLDSKSGSFDDISMHSSKSNELSNLLSIFKVPFETKKHKKHLKVSSCDNLDKCNRNLIHHKLSPKVYGLKPNYSCEELNNLENNFDVGDKLGYGSLQDLSYHEHRKVQKNILSDPDVRIEQQEEESCDDQNFVKCNYSEGPSVWAGSFEKLLADPLGLHMFAEFLKKEFSAENIYFWIACERFKVLTSENDRRNEAQRIYRQHLCGGAAEAVNVDAQARQSVERNLHSADLDLFAQAQKQIFNLMKFDSYPRFLRSDIYRKCLSGEEDKIQIDVRLILQPISTPTKLKKSVSNAEDRRRKSLLPWHRKNRSKSKDRGESEYNKRGSDPSSGDLKNIDPSEVHSSGSSLTSLDIAVSSQDLIKAQASQEELSSNVARTALCRVLLSNGSTTVVQIKQSETIQGLVTRLLEKRGLKYSSFEVFADKHLKCVNVEESSMTLAGCEVTVEQRVVFKLDLPNRKMISIRSKYTKIITDVLRPSLHKYQYNLDQMVVLNGNTPIDLHQPVTTIDGFRLKVQYKEDFRQENPNVPIKNNKVKLEEITNKVYEGILQEKCESLSCKLTKSDRGSVKSEDWGSEHSSTFIGKFLRRDSGIHERKKKIPTRFKEETMSDQSQMKKPLIAKLKCGANKFNLVPSSESDELVEGLTRAQRRIEDQRGTEINSELPDFLKDKENEHLQKQRRSDLEGSTAKFYLGETSVPASSDKLPVISSAKNMKLELQSNYENRNVLVGSKYQDSRYDIKSSPSKSEGVQSTTSPVKSTITSVDRMEPPPLPPKPKVMPIKPPNWGQVNGFYKSKDIPSTDRKQAMFLEQSSSSFV</sequence>
<evidence type="ECO:0000313" key="6">
    <source>
        <dbReference type="EnsemblMetazoa" id="XP_050510623.1"/>
    </source>
</evidence>
<dbReference type="InterPro" id="IPR024066">
    <property type="entry name" value="RGS_subdom1/3"/>
</dbReference>
<dbReference type="InterPro" id="IPR001478">
    <property type="entry name" value="PDZ"/>
</dbReference>
<reference evidence="6" key="1">
    <citation type="submission" date="2025-05" db="UniProtKB">
        <authorList>
            <consortium name="EnsemblMetazoa"/>
        </authorList>
    </citation>
    <scope>IDENTIFICATION</scope>
</reference>
<dbReference type="InterPro" id="IPR003116">
    <property type="entry name" value="RBD_dom"/>
</dbReference>
<evidence type="ECO:0000259" key="4">
    <source>
        <dbReference type="PROSITE" id="PS50132"/>
    </source>
</evidence>
<evidence type="ECO:0000259" key="3">
    <source>
        <dbReference type="PROSITE" id="PS50106"/>
    </source>
</evidence>
<dbReference type="InterPro" id="IPR046995">
    <property type="entry name" value="RGS10/12/14-like"/>
</dbReference>
<dbReference type="SMART" id="SM00315">
    <property type="entry name" value="RGS"/>
    <property type="match status" value="1"/>
</dbReference>
<dbReference type="EnsemblMetazoa" id="XM_050654666.1">
    <property type="protein sequence ID" value="XP_050510623.1"/>
    <property type="gene ID" value="LOC126887252"/>
</dbReference>
<evidence type="ECO:0008006" key="8">
    <source>
        <dbReference type="Google" id="ProtNLM"/>
    </source>
</evidence>
<dbReference type="SUPFAM" id="SSF50156">
    <property type="entry name" value="PDZ domain-like"/>
    <property type="match status" value="1"/>
</dbReference>
<dbReference type="PROSITE" id="PS50106">
    <property type="entry name" value="PDZ"/>
    <property type="match status" value="1"/>
</dbReference>
<dbReference type="InterPro" id="IPR029071">
    <property type="entry name" value="Ubiquitin-like_domsf"/>
</dbReference>
<dbReference type="PANTHER" id="PTHR45945:SF3">
    <property type="entry name" value="REGULATOR OF G-PROTEIN SIGNALING LOCO"/>
    <property type="match status" value="1"/>
</dbReference>
<dbReference type="Pfam" id="PF02196">
    <property type="entry name" value="RBD"/>
    <property type="match status" value="1"/>
</dbReference>
<dbReference type="PRINTS" id="PR01301">
    <property type="entry name" value="RGSPROTEIN"/>
</dbReference>
<dbReference type="Gene3D" id="2.30.42.10">
    <property type="match status" value="1"/>
</dbReference>
<dbReference type="RefSeq" id="XP_050510623.1">
    <property type="nucleotide sequence ID" value="XM_050654666.1"/>
</dbReference>
<name>A0ABM5KKG2_DIAVI</name>
<dbReference type="InterPro" id="IPR011993">
    <property type="entry name" value="PH-like_dom_sf"/>
</dbReference>
<dbReference type="CDD" id="cd06710">
    <property type="entry name" value="PDZ_RGS12-like"/>
    <property type="match status" value="1"/>
</dbReference>
<evidence type="ECO:0000256" key="2">
    <source>
        <dbReference type="SAM" id="MobiDB-lite"/>
    </source>
</evidence>
<dbReference type="SUPFAM" id="SSF48097">
    <property type="entry name" value="Regulator of G-protein signaling, RGS"/>
    <property type="match status" value="1"/>
</dbReference>
<dbReference type="SMART" id="SM00455">
    <property type="entry name" value="RBD"/>
    <property type="match status" value="2"/>
</dbReference>
<feature type="domain" description="RBD" evidence="5">
    <location>
        <begin position="964"/>
        <end position="1032"/>
    </location>
</feature>
<dbReference type="InterPro" id="IPR044926">
    <property type="entry name" value="RGS_subdomain_2"/>
</dbReference>
<dbReference type="Pfam" id="PF00595">
    <property type="entry name" value="PDZ"/>
    <property type="match status" value="1"/>
</dbReference>
<organism evidence="6 7">
    <name type="scientific">Diabrotica virgifera virgifera</name>
    <name type="common">western corn rootworm</name>
    <dbReference type="NCBI Taxonomy" id="50390"/>
    <lineage>
        <taxon>Eukaryota</taxon>
        <taxon>Metazoa</taxon>
        <taxon>Ecdysozoa</taxon>
        <taxon>Arthropoda</taxon>
        <taxon>Hexapoda</taxon>
        <taxon>Insecta</taxon>
        <taxon>Pterygota</taxon>
        <taxon>Neoptera</taxon>
        <taxon>Endopterygota</taxon>
        <taxon>Coleoptera</taxon>
        <taxon>Polyphaga</taxon>
        <taxon>Cucujiformia</taxon>
        <taxon>Chrysomeloidea</taxon>
        <taxon>Chrysomelidae</taxon>
        <taxon>Galerucinae</taxon>
        <taxon>Diabroticina</taxon>
        <taxon>Diabroticites</taxon>
        <taxon>Diabrotica</taxon>
    </lineage>
</organism>
<dbReference type="GeneID" id="126887252"/>
<keyword evidence="7" id="KW-1185">Reference proteome</keyword>
<evidence type="ECO:0000256" key="1">
    <source>
        <dbReference type="ARBA" id="ARBA00022468"/>
    </source>
</evidence>
<dbReference type="Gene3D" id="1.10.196.10">
    <property type="match status" value="1"/>
</dbReference>